<reference evidence="1 2" key="1">
    <citation type="submission" date="2022-01" db="EMBL/GenBank/DDBJ databases">
        <authorList>
            <person name="Xiong W."/>
            <person name="Schranz E."/>
        </authorList>
    </citation>
    <scope>NUCLEOTIDE SEQUENCE [LARGE SCALE GENOMIC DNA]</scope>
</reference>
<dbReference type="EMBL" id="CAKMRJ010001112">
    <property type="protein sequence ID" value="CAH1422898.1"/>
    <property type="molecule type" value="Genomic_DNA"/>
</dbReference>
<name>A0AAU9ME63_9ASTR</name>
<dbReference type="AlphaFoldDB" id="A0AAU9ME63"/>
<gene>
    <name evidence="1" type="ORF">LVIROSA_LOCUS10203</name>
</gene>
<comment type="caution">
    <text evidence="1">The sequence shown here is derived from an EMBL/GenBank/DDBJ whole genome shotgun (WGS) entry which is preliminary data.</text>
</comment>
<keyword evidence="2" id="KW-1185">Reference proteome</keyword>
<accession>A0AAU9ME63</accession>
<protein>
    <submittedName>
        <fullName evidence="1">Uncharacterized protein</fullName>
    </submittedName>
</protein>
<proteinExistence type="predicted"/>
<dbReference type="Proteomes" id="UP001157418">
    <property type="component" value="Unassembled WGS sequence"/>
</dbReference>
<organism evidence="1 2">
    <name type="scientific">Lactuca virosa</name>
    <dbReference type="NCBI Taxonomy" id="75947"/>
    <lineage>
        <taxon>Eukaryota</taxon>
        <taxon>Viridiplantae</taxon>
        <taxon>Streptophyta</taxon>
        <taxon>Embryophyta</taxon>
        <taxon>Tracheophyta</taxon>
        <taxon>Spermatophyta</taxon>
        <taxon>Magnoliopsida</taxon>
        <taxon>eudicotyledons</taxon>
        <taxon>Gunneridae</taxon>
        <taxon>Pentapetalae</taxon>
        <taxon>asterids</taxon>
        <taxon>campanulids</taxon>
        <taxon>Asterales</taxon>
        <taxon>Asteraceae</taxon>
        <taxon>Cichorioideae</taxon>
        <taxon>Cichorieae</taxon>
        <taxon>Lactucinae</taxon>
        <taxon>Lactuca</taxon>
    </lineage>
</organism>
<evidence type="ECO:0000313" key="2">
    <source>
        <dbReference type="Proteomes" id="UP001157418"/>
    </source>
</evidence>
<evidence type="ECO:0000313" key="1">
    <source>
        <dbReference type="EMBL" id="CAH1422898.1"/>
    </source>
</evidence>
<sequence>MNRVIISSGNEHDSIINQDTNDWCNDAVVNTLKPAFWGTIRRSFFKSPSGFIDFFKFLIWVEGLLHASFC</sequence>